<evidence type="ECO:0000313" key="2">
    <source>
        <dbReference type="Proteomes" id="UP000053239"/>
    </source>
</evidence>
<gene>
    <name evidence="1" type="ORF">PVNG_06128</name>
</gene>
<sequence length="250" mass="29730">MGKILGKSKLASLNTIINYDYFDKYTNNCDNYPSINAAKSKLDKFQWNTNISDKLLNALCYVYIREKNKKLYKNTCDYLYYWLGSKVLNNLRHKFFFFEVIKTIYAILSEGELGNVCDPVNSIYDYNFQKFKDIYDLSENYHTYELDFIKMNPPCNKDYDEAIKSYRFLYNKLRNECSMEKTYNNIQYCNVFNDFFTKEKDAQISSWTCQLTETEEQDEHLDVEYGEEADNEQLPETSAVEGLQRILLLQ</sequence>
<accession>A0A0J9U1C8</accession>
<dbReference type="InterPro" id="IPR008780">
    <property type="entry name" value="Plasmodium_Vir"/>
</dbReference>
<dbReference type="Pfam" id="PF05795">
    <property type="entry name" value="Plasmodium_Vir"/>
    <property type="match status" value="1"/>
</dbReference>
<organism evidence="1 2">
    <name type="scientific">Plasmodium vivax North Korean</name>
    <dbReference type="NCBI Taxonomy" id="1035514"/>
    <lineage>
        <taxon>Eukaryota</taxon>
        <taxon>Sar</taxon>
        <taxon>Alveolata</taxon>
        <taxon>Apicomplexa</taxon>
        <taxon>Aconoidasida</taxon>
        <taxon>Haemosporida</taxon>
        <taxon>Plasmodiidae</taxon>
        <taxon>Plasmodium</taxon>
        <taxon>Plasmodium (Plasmodium)</taxon>
    </lineage>
</organism>
<evidence type="ECO:0000313" key="1">
    <source>
        <dbReference type="EMBL" id="KNA00878.1"/>
    </source>
</evidence>
<dbReference type="AlphaFoldDB" id="A0A0J9U1C8"/>
<reference evidence="1 2" key="1">
    <citation type="submission" date="2011-09" db="EMBL/GenBank/DDBJ databases">
        <title>The Genome Sequence of Plasmodium vivax North Korean.</title>
        <authorList>
            <consortium name="The Broad Institute Genome Sequencing Platform"/>
            <consortium name="The Broad Institute Genome Sequencing Center for Infectious Disease"/>
            <person name="Neafsey D."/>
            <person name="Carlton J."/>
            <person name="Barnwell J."/>
            <person name="Collins W."/>
            <person name="Escalante A."/>
            <person name="Mullikin J."/>
            <person name="Saul A."/>
            <person name="Guigo R."/>
            <person name="Camara F."/>
            <person name="Young S.K."/>
            <person name="Zeng Q."/>
            <person name="Gargeya S."/>
            <person name="Fitzgerald M."/>
            <person name="Haas B."/>
            <person name="Abouelleil A."/>
            <person name="Alvarado L."/>
            <person name="Arachchi H.M."/>
            <person name="Berlin A."/>
            <person name="Brown A."/>
            <person name="Chapman S.B."/>
            <person name="Chen Z."/>
            <person name="Dunbar C."/>
            <person name="Freedman E."/>
            <person name="Gearin G."/>
            <person name="Gellesch M."/>
            <person name="Goldberg J."/>
            <person name="Griggs A."/>
            <person name="Gujja S."/>
            <person name="Heiman D."/>
            <person name="Howarth C."/>
            <person name="Larson L."/>
            <person name="Lui A."/>
            <person name="MacDonald P.J.P."/>
            <person name="Montmayeur A."/>
            <person name="Murphy C."/>
            <person name="Neiman D."/>
            <person name="Pearson M."/>
            <person name="Priest M."/>
            <person name="Roberts A."/>
            <person name="Saif S."/>
            <person name="Shea T."/>
            <person name="Shenoy N."/>
            <person name="Sisk P."/>
            <person name="Stolte C."/>
            <person name="Sykes S."/>
            <person name="Wortman J."/>
            <person name="Nusbaum C."/>
            <person name="Birren B."/>
        </authorList>
    </citation>
    <scope>NUCLEOTIDE SEQUENCE [LARGE SCALE GENOMIC DNA]</scope>
    <source>
        <strain evidence="1 2">North Korean</strain>
    </source>
</reference>
<proteinExistence type="predicted"/>
<protein>
    <submittedName>
        <fullName evidence="1">Uncharacterized protein</fullName>
    </submittedName>
</protein>
<dbReference type="Proteomes" id="UP000053239">
    <property type="component" value="Unassembled WGS sequence"/>
</dbReference>
<name>A0A0J9U1C8_PLAVI</name>
<dbReference type="EMBL" id="KQ235301">
    <property type="protein sequence ID" value="KNA00878.1"/>
    <property type="molecule type" value="Genomic_DNA"/>
</dbReference>